<comment type="caution">
    <text evidence="1">The sequence shown here is derived from an EMBL/GenBank/DDBJ whole genome shotgun (WGS) entry which is preliminary data.</text>
</comment>
<evidence type="ECO:0000313" key="2">
    <source>
        <dbReference type="Proteomes" id="UP001197028"/>
    </source>
</evidence>
<name>A0ABS5ZNA0_9PROT</name>
<accession>A0ABS5ZNA0</accession>
<evidence type="ECO:0000313" key="1">
    <source>
        <dbReference type="EMBL" id="MBU2738129.1"/>
    </source>
</evidence>
<organism evidence="1 2">
    <name type="scientific">Acidithiobacillus concretivorus</name>
    <dbReference type="NCBI Taxonomy" id="3063952"/>
    <lineage>
        <taxon>Bacteria</taxon>
        <taxon>Pseudomonadati</taxon>
        <taxon>Pseudomonadota</taxon>
        <taxon>Acidithiobacillia</taxon>
        <taxon>Acidithiobacillales</taxon>
        <taxon>Acidithiobacillaceae</taxon>
        <taxon>Acidithiobacillus</taxon>
    </lineage>
</organism>
<reference evidence="1 2" key="1">
    <citation type="journal article" date="2021" name="ISME J.">
        <title>Genomic evolution of the class Acidithiobacillia: deep-branching Proteobacteria living in extreme acidic conditions.</title>
        <authorList>
            <person name="Moya-Beltran A."/>
            <person name="Beard S."/>
            <person name="Rojas-Villalobos C."/>
            <person name="Issotta F."/>
            <person name="Gallardo Y."/>
            <person name="Ulloa R."/>
            <person name="Giaveno A."/>
            <person name="Degli Esposti M."/>
            <person name="Johnson D.B."/>
            <person name="Quatrini R."/>
        </authorList>
    </citation>
    <scope>NUCLEOTIDE SEQUENCE [LARGE SCALE GENOMIC DNA]</scope>
    <source>
        <strain evidence="1 2">ATCC 19703</strain>
    </source>
</reference>
<dbReference type="Proteomes" id="UP001197028">
    <property type="component" value="Unassembled WGS sequence"/>
</dbReference>
<protein>
    <submittedName>
        <fullName evidence="1">DUF4276 family protein</fullName>
    </submittedName>
</protein>
<dbReference type="RefSeq" id="WP_215863134.1">
    <property type="nucleotide sequence ID" value="NZ_JABELD010000032.1"/>
</dbReference>
<dbReference type="EMBL" id="JABELD010000032">
    <property type="protein sequence ID" value="MBU2738129.1"/>
    <property type="molecule type" value="Genomic_DNA"/>
</dbReference>
<gene>
    <name evidence="1" type="ORF">HJG40_04850</name>
</gene>
<proteinExistence type="predicted"/>
<dbReference type="InterPro" id="IPR025455">
    <property type="entry name" value="DUF4276"/>
</dbReference>
<dbReference type="Pfam" id="PF14103">
    <property type="entry name" value="DUF4276"/>
    <property type="match status" value="1"/>
</dbReference>
<keyword evidence="2" id="KW-1185">Reference proteome</keyword>
<sequence>MSELVFLLEEPSAKAMLESLLPRMLNAGVTFRCIPFEGKQDLEKQLMRKIRAYQNDQARFIVLRDQDSSPDCTLIKRNLLDLCQKSGKADRCLVRIVCRELESFYLADLQAVEQALGINGLASHQGKKKFRTPDALGSPSKELRNMTKQRYEKIAGSRAIGQHLTIENDRSPSFRNLIAAIRRMEGELLGANA</sequence>